<dbReference type="EMBL" id="ANIZ01003695">
    <property type="protein sequence ID" value="ETI32057.1"/>
    <property type="molecule type" value="Genomic_DNA"/>
</dbReference>
<accession>V9E197</accession>
<evidence type="ECO:0000313" key="1">
    <source>
        <dbReference type="EMBL" id="ETI32057.1"/>
    </source>
</evidence>
<dbReference type="Proteomes" id="UP000018721">
    <property type="component" value="Unassembled WGS sequence"/>
</dbReference>
<sequence length="38" mass="4360">MINVVHDLEIRAMSTLIRCHPRSAPFSLSEGIGRRRHC</sequence>
<keyword evidence="2" id="KW-1185">Reference proteome</keyword>
<dbReference type="HOGENOM" id="CLU_3336710_0_0_1"/>
<organism evidence="1 2">
    <name type="scientific">Phytophthora nicotianae P1569</name>
    <dbReference type="NCBI Taxonomy" id="1317065"/>
    <lineage>
        <taxon>Eukaryota</taxon>
        <taxon>Sar</taxon>
        <taxon>Stramenopiles</taxon>
        <taxon>Oomycota</taxon>
        <taxon>Peronosporomycetes</taxon>
        <taxon>Peronosporales</taxon>
        <taxon>Peronosporaceae</taxon>
        <taxon>Phytophthora</taxon>
    </lineage>
</organism>
<evidence type="ECO:0000313" key="2">
    <source>
        <dbReference type="Proteomes" id="UP000018721"/>
    </source>
</evidence>
<comment type="caution">
    <text evidence="1">The sequence shown here is derived from an EMBL/GenBank/DDBJ whole genome shotgun (WGS) entry which is preliminary data.</text>
</comment>
<reference evidence="1 2" key="1">
    <citation type="submission" date="2013-11" db="EMBL/GenBank/DDBJ databases">
        <title>The Genome Sequence of Phytophthora parasitica P1569.</title>
        <authorList>
            <consortium name="The Broad Institute Genomics Platform"/>
            <person name="Russ C."/>
            <person name="Tyler B."/>
            <person name="Panabieres F."/>
            <person name="Shan W."/>
            <person name="Tripathy S."/>
            <person name="Grunwald N."/>
            <person name="Machado M."/>
            <person name="Johnson C.S."/>
            <person name="Arredondo F."/>
            <person name="Hong C."/>
            <person name="Coffey M."/>
            <person name="Young S.K."/>
            <person name="Zeng Q."/>
            <person name="Gargeya S."/>
            <person name="Fitzgerald M."/>
            <person name="Abouelleil A."/>
            <person name="Alvarado L."/>
            <person name="Chapman S.B."/>
            <person name="Gainer-Dewar J."/>
            <person name="Goldberg J."/>
            <person name="Griggs A."/>
            <person name="Gujja S."/>
            <person name="Hansen M."/>
            <person name="Howarth C."/>
            <person name="Imamovic A."/>
            <person name="Ireland A."/>
            <person name="Larimer J."/>
            <person name="McCowan C."/>
            <person name="Murphy C."/>
            <person name="Pearson M."/>
            <person name="Poon T.W."/>
            <person name="Priest M."/>
            <person name="Roberts A."/>
            <person name="Saif S."/>
            <person name="Shea T."/>
            <person name="Sykes S."/>
            <person name="Wortman J."/>
            <person name="Nusbaum C."/>
            <person name="Birren B."/>
        </authorList>
    </citation>
    <scope>NUCLEOTIDE SEQUENCE [LARGE SCALE GENOMIC DNA]</scope>
    <source>
        <strain evidence="1 2">P1569</strain>
    </source>
</reference>
<proteinExistence type="predicted"/>
<dbReference type="AlphaFoldDB" id="V9E197"/>
<protein>
    <submittedName>
        <fullName evidence="1">Uncharacterized protein</fullName>
    </submittedName>
</protein>
<gene>
    <name evidence="1" type="ORF">F443_21053</name>
</gene>
<name>V9E197_PHYNI</name>